<dbReference type="Pfam" id="PF08937">
    <property type="entry name" value="ThsB_TIR"/>
    <property type="match status" value="1"/>
</dbReference>
<dbReference type="Gene3D" id="3.40.50.11200">
    <property type="match status" value="1"/>
</dbReference>
<dbReference type="SUPFAM" id="SSF52206">
    <property type="entry name" value="Hypothetical protein MTH538"/>
    <property type="match status" value="1"/>
</dbReference>
<evidence type="ECO:0000313" key="2">
    <source>
        <dbReference type="EMBL" id="RBP94752.1"/>
    </source>
</evidence>
<dbReference type="InterPro" id="IPR015032">
    <property type="entry name" value="ThsB__TIR-like_domain"/>
</dbReference>
<feature type="domain" description="Thoeris protein ThsB TIR-like" evidence="1">
    <location>
        <begin position="6"/>
        <end position="101"/>
    </location>
</feature>
<proteinExistence type="predicted"/>
<dbReference type="InterPro" id="IPR036490">
    <property type="entry name" value="ThsB_TIR-like_sf"/>
</dbReference>
<accession>A0A366K0A6</accession>
<protein>
    <submittedName>
        <fullName evidence="2">TIR-like protein DUF1863</fullName>
    </submittedName>
</protein>
<evidence type="ECO:0000313" key="3">
    <source>
        <dbReference type="Proteomes" id="UP000252731"/>
    </source>
</evidence>
<dbReference type="AlphaFoldDB" id="A0A366K0A6"/>
<name>A0A366K0A6_CYTFI</name>
<gene>
    <name evidence="2" type="ORF">DFO70_104395</name>
</gene>
<sequence length="160" mass="18442">MARKVFFSFHYERDAWRAGQVRNSNITQAIKGYLDAAEWEEVKRKGDKSISGWIDEQLKGTSVTVILIGKETSDRKWVKYEIEKSIEKGNGLLGIYIHRLKNQAGEKDTKGDNPLDNYYITVDGKQKKASSVFNTYYWDLDNGYDNFSDWIEEAAEIAGR</sequence>
<evidence type="ECO:0000259" key="1">
    <source>
        <dbReference type="Pfam" id="PF08937"/>
    </source>
</evidence>
<dbReference type="EMBL" id="QNSF01000004">
    <property type="protein sequence ID" value="RBP94752.1"/>
    <property type="molecule type" value="Genomic_DNA"/>
</dbReference>
<dbReference type="OrthoDB" id="9811746at2"/>
<dbReference type="Proteomes" id="UP000252731">
    <property type="component" value="Unassembled WGS sequence"/>
</dbReference>
<comment type="caution">
    <text evidence="2">The sequence shown here is derived from an EMBL/GenBank/DDBJ whole genome shotgun (WGS) entry which is preliminary data.</text>
</comment>
<dbReference type="RefSeq" id="WP_113882497.1">
    <property type="nucleotide sequence ID" value="NZ_QNSF01000004.1"/>
</dbReference>
<keyword evidence="3" id="KW-1185">Reference proteome</keyword>
<reference evidence="2 3" key="1">
    <citation type="submission" date="2018-06" db="EMBL/GenBank/DDBJ databases">
        <title>Freshwater and sediment microbial communities from various areas in North America, analyzing microbe dynamics in response to fracking.</title>
        <authorList>
            <person name="Lamendella R."/>
        </authorList>
    </citation>
    <scope>NUCLEOTIDE SEQUENCE [LARGE SCALE GENOMIC DNA]</scope>
    <source>
        <strain evidence="2 3">14_TX</strain>
    </source>
</reference>
<organism evidence="2 3">
    <name type="scientific">Cytobacillus firmus</name>
    <name type="common">Bacillus firmus</name>
    <dbReference type="NCBI Taxonomy" id="1399"/>
    <lineage>
        <taxon>Bacteria</taxon>
        <taxon>Bacillati</taxon>
        <taxon>Bacillota</taxon>
        <taxon>Bacilli</taxon>
        <taxon>Bacillales</taxon>
        <taxon>Bacillaceae</taxon>
        <taxon>Cytobacillus</taxon>
    </lineage>
</organism>